<evidence type="ECO:0000256" key="1">
    <source>
        <dbReference type="SAM" id="SignalP"/>
    </source>
</evidence>
<sequence length="256" mass="29043">MKRLVPLLMLMFAMPAMARQFDVEVIIFKRNVNAEQTQESWPNNLPAISLDGVGSLGSQAYMERKGVTLLPHSSYRLNEAEQRLRNHAGYRVLMHTAWRQGDQSKYSAPVFHILAGRDFSGQFNHNGTPVGSDNDATPISGVTENSVPSALYELDGKLQVYVQHYLYADVEMDLKEPSKREVALRSVSAIEPQDTNNSTGDSIVRLGNLQNVTPEVETQTFLKPYRMNQKRRMRSGEIHYFDHPLMGMIIQVRKAY</sequence>
<evidence type="ECO:0000313" key="2">
    <source>
        <dbReference type="EMBL" id="RQW63249.1"/>
    </source>
</evidence>
<dbReference type="RefSeq" id="WP_124936719.1">
    <property type="nucleotide sequence ID" value="NZ_RJVQ01000003.1"/>
</dbReference>
<gene>
    <name evidence="2" type="ORF">EES38_08325</name>
</gene>
<keyword evidence="3" id="KW-1185">Reference proteome</keyword>
<feature type="chain" id="PRO_5018004430" description="Peptidoglycan-binding protein CsiV" evidence="1">
    <location>
        <begin position="19"/>
        <end position="256"/>
    </location>
</feature>
<reference evidence="2 3" key="1">
    <citation type="submission" date="2018-11" db="EMBL/GenBank/DDBJ databases">
        <title>Vibrio LJC006 sp. nov., isolated from seawater during the bloom of the enteromorpha.</title>
        <authorList>
            <person name="Liang J."/>
        </authorList>
    </citation>
    <scope>NUCLEOTIDE SEQUENCE [LARGE SCALE GENOMIC DNA]</scope>
    <source>
        <strain evidence="2 3">LJC006</strain>
    </source>
</reference>
<organism evidence="2 3">
    <name type="scientific">Vibrio viridaestus</name>
    <dbReference type="NCBI Taxonomy" id="2487322"/>
    <lineage>
        <taxon>Bacteria</taxon>
        <taxon>Pseudomonadati</taxon>
        <taxon>Pseudomonadota</taxon>
        <taxon>Gammaproteobacteria</taxon>
        <taxon>Vibrionales</taxon>
        <taxon>Vibrionaceae</taxon>
        <taxon>Vibrio</taxon>
    </lineage>
</organism>
<dbReference type="AlphaFoldDB" id="A0A3N9TGF8"/>
<keyword evidence="1" id="KW-0732">Signal</keyword>
<proteinExistence type="predicted"/>
<accession>A0A3N9TGF8</accession>
<dbReference type="OrthoDB" id="5566524at2"/>
<dbReference type="Pfam" id="PF10972">
    <property type="entry name" value="CsiV"/>
    <property type="match status" value="1"/>
</dbReference>
<feature type="signal peptide" evidence="1">
    <location>
        <begin position="1"/>
        <end position="18"/>
    </location>
</feature>
<dbReference type="EMBL" id="RJVQ01000003">
    <property type="protein sequence ID" value="RQW63249.1"/>
    <property type="molecule type" value="Genomic_DNA"/>
</dbReference>
<protein>
    <recommendedName>
        <fullName evidence="4">Peptidoglycan-binding protein CsiV</fullName>
    </recommendedName>
</protein>
<evidence type="ECO:0000313" key="3">
    <source>
        <dbReference type="Proteomes" id="UP000281112"/>
    </source>
</evidence>
<dbReference type="InterPro" id="IPR021241">
    <property type="entry name" value="CsiV"/>
</dbReference>
<name>A0A3N9TGF8_9VIBR</name>
<evidence type="ECO:0008006" key="4">
    <source>
        <dbReference type="Google" id="ProtNLM"/>
    </source>
</evidence>
<comment type="caution">
    <text evidence="2">The sequence shown here is derived from an EMBL/GenBank/DDBJ whole genome shotgun (WGS) entry which is preliminary data.</text>
</comment>
<dbReference type="Proteomes" id="UP000281112">
    <property type="component" value="Unassembled WGS sequence"/>
</dbReference>